<comment type="caution">
    <text evidence="1">The sequence shown here is derived from an EMBL/GenBank/DDBJ whole genome shotgun (WGS) entry which is preliminary data.</text>
</comment>
<evidence type="ECO:0000313" key="2">
    <source>
        <dbReference type="Proteomes" id="UP000727407"/>
    </source>
</evidence>
<keyword evidence="2" id="KW-1185">Reference proteome</keyword>
<gene>
    <name evidence="1" type="ORF">DAT39_021526</name>
</gene>
<evidence type="ECO:0000313" key="1">
    <source>
        <dbReference type="EMBL" id="KAF5888775.1"/>
    </source>
</evidence>
<accession>A0A8J4T4E9</accession>
<protein>
    <submittedName>
        <fullName evidence="1">Mucin-3A-like isoform X4</fullName>
    </submittedName>
</protein>
<feature type="non-terminal residue" evidence="1">
    <location>
        <position position="256"/>
    </location>
</feature>
<dbReference type="Proteomes" id="UP000727407">
    <property type="component" value="Unassembled WGS sequence"/>
</dbReference>
<feature type="non-terminal residue" evidence="1">
    <location>
        <position position="1"/>
    </location>
</feature>
<sequence>PDSAVVQARLVFDSFSPIPSASLVLSVIASLLSSRSTNLSDAVNVLNFTFEEISNSSYAVIFTISISNISIPENPELRNETYSQVEDIINNALNKLLNTPGAEPFIPKSSNFTTSEKQIEGNIEYSFQNGDANTPISFLNQLNMIYGSALVHTKLLFNTSSVAPSESLVNAIANLLNSRINKLSDSINVLNFTFENISDTSFAINFTININNINMPQNPEFMNNTFYQVERIISNVLSIVLGDAVNSTLSPQKTNF</sequence>
<reference evidence="1" key="1">
    <citation type="submission" date="2020-07" db="EMBL/GenBank/DDBJ databases">
        <title>Clarias magur genome sequencing, assembly and annotation.</title>
        <authorList>
            <person name="Kushwaha B."/>
            <person name="Kumar R."/>
            <person name="Das P."/>
            <person name="Joshi C.G."/>
            <person name="Kumar D."/>
            <person name="Nagpure N.S."/>
            <person name="Pandey M."/>
            <person name="Agarwal S."/>
            <person name="Srivastava S."/>
            <person name="Singh M."/>
            <person name="Sahoo L."/>
            <person name="Jayasankar P."/>
            <person name="Meher P.K."/>
            <person name="Koringa P.G."/>
            <person name="Iquebal M.A."/>
            <person name="Das S.P."/>
            <person name="Bit A."/>
            <person name="Patnaik S."/>
            <person name="Patel N."/>
            <person name="Shah T.M."/>
            <person name="Hinsu A."/>
            <person name="Jena J.K."/>
        </authorList>
    </citation>
    <scope>NUCLEOTIDE SEQUENCE</scope>
    <source>
        <strain evidence="1">CIFAMagur01</strain>
        <tissue evidence="1">Testis</tissue>
    </source>
</reference>
<organism evidence="1 2">
    <name type="scientific">Clarias magur</name>
    <name type="common">Asian catfish</name>
    <name type="synonym">Macropteronotus magur</name>
    <dbReference type="NCBI Taxonomy" id="1594786"/>
    <lineage>
        <taxon>Eukaryota</taxon>
        <taxon>Metazoa</taxon>
        <taxon>Chordata</taxon>
        <taxon>Craniata</taxon>
        <taxon>Vertebrata</taxon>
        <taxon>Euteleostomi</taxon>
        <taxon>Actinopterygii</taxon>
        <taxon>Neopterygii</taxon>
        <taxon>Teleostei</taxon>
        <taxon>Ostariophysi</taxon>
        <taxon>Siluriformes</taxon>
        <taxon>Clariidae</taxon>
        <taxon>Clarias</taxon>
    </lineage>
</organism>
<dbReference type="EMBL" id="QNUK01000922">
    <property type="protein sequence ID" value="KAF5888775.1"/>
    <property type="molecule type" value="Genomic_DNA"/>
</dbReference>
<proteinExistence type="predicted"/>
<dbReference type="AlphaFoldDB" id="A0A8J4T4E9"/>
<dbReference type="OrthoDB" id="8941791at2759"/>
<name>A0A8J4T4E9_CLAMG</name>